<comment type="caution">
    <text evidence="2">The sequence shown here is derived from an EMBL/GenBank/DDBJ whole genome shotgun (WGS) entry which is preliminary data.</text>
</comment>
<dbReference type="EMBL" id="JAOQJZ010000001">
    <property type="protein sequence ID" value="MCU6704402.1"/>
    <property type="molecule type" value="Genomic_DNA"/>
</dbReference>
<keyword evidence="3" id="KW-1185">Reference proteome</keyword>
<evidence type="ECO:0000259" key="1">
    <source>
        <dbReference type="Pfam" id="PF10145"/>
    </source>
</evidence>
<dbReference type="InterPro" id="IPR010090">
    <property type="entry name" value="Phage_tape_meas"/>
</dbReference>
<protein>
    <submittedName>
        <fullName evidence="2">Phage tail tape measure protein</fullName>
    </submittedName>
</protein>
<dbReference type="Pfam" id="PF10145">
    <property type="entry name" value="PhageMin_Tail"/>
    <property type="match status" value="1"/>
</dbReference>
<reference evidence="2 3" key="1">
    <citation type="journal article" date="2021" name="ISME Commun">
        <title>Automated analysis of genomic sequences facilitates high-throughput and comprehensive description of bacteria.</title>
        <authorList>
            <person name="Hitch T.C.A."/>
        </authorList>
    </citation>
    <scope>NUCLEOTIDE SEQUENCE [LARGE SCALE GENOMIC DNA]</scope>
    <source>
        <strain evidence="2 3">Sanger_31</strain>
    </source>
</reference>
<evidence type="ECO:0000313" key="2">
    <source>
        <dbReference type="EMBL" id="MCU6704402.1"/>
    </source>
</evidence>
<dbReference type="RefSeq" id="WP_267300169.1">
    <property type="nucleotide sequence ID" value="NZ_JAOQJZ010000001.1"/>
</dbReference>
<feature type="domain" description="Phage tail tape measure protein" evidence="1">
    <location>
        <begin position="697"/>
        <end position="823"/>
    </location>
</feature>
<sequence length="843" mass="93057">MADDLKIRVPVELDTSKVKDDIPKLNNVLANDNKAHAKIIGELDLNKTQKKIQSQLATISKNLKIDIGGLNATSIQSSIKVAEKQVTSSVKNIKHEIQNIDTTLAETFKAGFNKDGQIDIVKTVENARKVLSQFGNPTFSWTKDSSGEVTQITAEVTSLTGQVEKLKYALNETNGSFDYLSGSSSEKGILKLIADIDKAKSKYTTLLSEFKSSNSGIETGLTKEIADVNNAINNLGKGGSVAEVDSLFNTLKTTANEIKQNLDTTSSSFNKVTNAENTLAKMPTTIQEISNNFSKLKNQPQEIVDLIQGLNTQLTKVKDTEENFGRNKQWSEEYRELVVSVKKAETEIKSLQLLEKSDNSEAQQQASRYNKIIENISLINKLEKQRISAGKEETVEINRQIKNAKGRISTAESYLKKNKLISSEYEEQIRLLKKTGEYEQAIVKAKSADKSSATSTKTENNVARLTQNLTTLETKWKESPIFNGEFQEKFNELKTSLSNVGGDPKALDEYRIKLNELTNELKRADVAYKASFSSNKSQQSIEATKQNIKKLIYTIQTWQQANTKAMSKNTFNGGTYQVETDNMIASLKKLLNASDLTASDLKANVDKINRSFRTMSSEAQAAGVNGLSFFDKIKEDALKFTSWMSLTTVISGISREAVKFYNNVVDIDTAMTELRKVTDNTNQQYAEFFDNIGQKAKDLKINLSDLISQTAEWGKRGYSLDEAETLATNSGIYSVVGEVDNATAVQDLTTVMKSYNMTVDESINIVDKFNAISNKYAVSASDIGDMLSRSVSSLSVAGNTLDQAIAMGTAITEITGDAAEAGKRKLPDYIIIYSMQITISVKG</sequence>
<dbReference type="AlphaFoldDB" id="A0AAE3IHE8"/>
<proteinExistence type="predicted"/>
<accession>A0AAE3IHE8</accession>
<dbReference type="NCBIfam" id="TIGR01760">
    <property type="entry name" value="tape_meas_TP901"/>
    <property type="match status" value="1"/>
</dbReference>
<evidence type="ECO:0000313" key="3">
    <source>
        <dbReference type="Proteomes" id="UP001208131"/>
    </source>
</evidence>
<dbReference type="Proteomes" id="UP001208131">
    <property type="component" value="Unassembled WGS sequence"/>
</dbReference>
<organism evidence="2 3">
    <name type="scientific">Hominimerdicola aceti</name>
    <dbReference type="NCBI Taxonomy" id="2981726"/>
    <lineage>
        <taxon>Bacteria</taxon>
        <taxon>Bacillati</taxon>
        <taxon>Bacillota</taxon>
        <taxon>Clostridia</taxon>
        <taxon>Eubacteriales</taxon>
        <taxon>Oscillospiraceae</taxon>
        <taxon>Hominimerdicola</taxon>
    </lineage>
</organism>
<gene>
    <name evidence="2" type="ORF">OCV57_00470</name>
</gene>
<name>A0AAE3IHE8_9FIRM</name>